<reference evidence="1 2" key="1">
    <citation type="submission" date="2018-05" db="EMBL/GenBank/DDBJ databases">
        <title>Genome of Sphingosinicella humi QZX222.</title>
        <authorList>
            <person name="Qiao Z."/>
            <person name="Wang G."/>
        </authorList>
    </citation>
    <scope>NUCLEOTIDE SEQUENCE [LARGE SCALE GENOMIC DNA]</scope>
    <source>
        <strain evidence="1 2">QZX222</strain>
    </source>
</reference>
<keyword evidence="2" id="KW-1185">Reference proteome</keyword>
<dbReference type="Proteomes" id="UP000245916">
    <property type="component" value="Unassembled WGS sequence"/>
</dbReference>
<dbReference type="SUPFAM" id="SSF52402">
    <property type="entry name" value="Adenine nucleotide alpha hydrolases-like"/>
    <property type="match status" value="2"/>
</dbReference>
<dbReference type="RefSeq" id="WP_109271164.1">
    <property type="nucleotide sequence ID" value="NZ_QFFF01000001.1"/>
</dbReference>
<dbReference type="CDD" id="cd00293">
    <property type="entry name" value="USP-like"/>
    <property type="match status" value="1"/>
</dbReference>
<dbReference type="EMBL" id="QFFF01000001">
    <property type="protein sequence ID" value="PWG03026.1"/>
    <property type="molecule type" value="Genomic_DNA"/>
</dbReference>
<dbReference type="OrthoDB" id="9804721at2"/>
<dbReference type="Gene3D" id="3.40.50.12370">
    <property type="match status" value="1"/>
</dbReference>
<protein>
    <submittedName>
        <fullName evidence="1">Universal stress protein</fullName>
    </submittedName>
</protein>
<evidence type="ECO:0000313" key="2">
    <source>
        <dbReference type="Proteomes" id="UP000245916"/>
    </source>
</evidence>
<comment type="caution">
    <text evidence="1">The sequence shown here is derived from an EMBL/GenBank/DDBJ whole genome shotgun (WGS) entry which is preliminary data.</text>
</comment>
<accession>A0A2U2J3V5</accession>
<gene>
    <name evidence="1" type="ORF">DF286_09205</name>
</gene>
<name>A0A2U2J3V5_9SPHN</name>
<proteinExistence type="predicted"/>
<dbReference type="AlphaFoldDB" id="A0A2U2J3V5"/>
<organism evidence="1 2">
    <name type="scientific">Allosphingosinicella humi</name>
    <dbReference type="NCBI Taxonomy" id="2068657"/>
    <lineage>
        <taxon>Bacteria</taxon>
        <taxon>Pseudomonadati</taxon>
        <taxon>Pseudomonadota</taxon>
        <taxon>Alphaproteobacteria</taxon>
        <taxon>Sphingomonadales</taxon>
        <taxon>Sphingomonadaceae</taxon>
        <taxon>Allosphingosinicella</taxon>
    </lineage>
</organism>
<evidence type="ECO:0000313" key="1">
    <source>
        <dbReference type="EMBL" id="PWG03026.1"/>
    </source>
</evidence>
<sequence length="270" mass="29211">MKSILLYANEDPGLEVRVEAALNLVEADHGHLTCVQVMPFSSYVFGDPFGGTYVMAEAITGLEEQQAANRARVEQTLRRAQVPWTWLDYSGVPASVLVERSRLADIVVMSLPDGDGARADRVLPTTADVAVHARTLTLAVPDGGNAFDMSGRALIAWNGSAEASQALRLAVPLLQRASAVDIVTVIEDELNFPATDACEYLGYHGVRPELHEWQWSGRSVAECIDDAAAVLGSDYVLMGAYGHSRIREAVLGGVTRSMLNQSRRPLLLGH</sequence>